<evidence type="ECO:0000313" key="2">
    <source>
        <dbReference type="EMBL" id="KAK6175071.1"/>
    </source>
</evidence>
<keyword evidence="1" id="KW-0812">Transmembrane</keyword>
<keyword evidence="3" id="KW-1185">Reference proteome</keyword>
<organism evidence="2 3">
    <name type="scientific">Patella caerulea</name>
    <name type="common">Rayed Mediterranean limpet</name>
    <dbReference type="NCBI Taxonomy" id="87958"/>
    <lineage>
        <taxon>Eukaryota</taxon>
        <taxon>Metazoa</taxon>
        <taxon>Spiralia</taxon>
        <taxon>Lophotrochozoa</taxon>
        <taxon>Mollusca</taxon>
        <taxon>Gastropoda</taxon>
        <taxon>Patellogastropoda</taxon>
        <taxon>Patelloidea</taxon>
        <taxon>Patellidae</taxon>
        <taxon>Patella</taxon>
    </lineage>
</organism>
<accession>A0AAN8JGB1</accession>
<dbReference type="Proteomes" id="UP001347796">
    <property type="component" value="Unassembled WGS sequence"/>
</dbReference>
<dbReference type="PANTHER" id="PTHR46830:SF1">
    <property type="entry name" value="ALPHA-1,4-N-ACETYLGLUCOSAMINYLTRANSFERASE"/>
    <property type="match status" value="1"/>
</dbReference>
<keyword evidence="1" id="KW-1133">Transmembrane helix</keyword>
<sequence>MSLFPAIDGHITTITQPELPPPDDKHKISIGRRILASTKHFGKSKCDFIHTMIRGFRRHRRIYTCWMLVGCIAFILVYITNSFHLNWGISEQSKVYRRSNDDDIDNALPPSNNNFVVETADDFSHLSENLPELPIQPPARAFGRPLILHYVWCGQRLFEFRHYLSVKSASRIIAPYKILFHYVDLPLQDTEGYFTWFNQTLKEVPDIILHKLDRTICPSSGTNRFLLILDLLHEYGGVYVPDDVLLLHFPGKLRTVTFVSNVVVIQAEDYKEGIIVAKARGFLVPTDSEHLYLRLTSEDPQTPKLSRCVSTELYEKTSNHNIMCAYISRMIFPKDIWAANTKFAMMARVIAYNKLNIQPTYDLTHPLPKIGHYICVGTCEIEFITFISMLSAVFLAKLDRVYVHGPQTPSGQWWAKLQEDARFVYVKHVPTSYNTDNVHSLTRDPCPLRIEILLRYGGVYQDGNVLWTNQIPDYYFGYEAVVSPDWHLYGNWPDSINPSVLMGKQGSRYLTKLYKALKSPLSAPNWFYDHYSAYKIIELEPESVFVDRRLQVKCLNHNCHPTWLPDYRSEIHQNKPGSFFQWRNDTLSVQWEDSVPKLDLDMIKYLSGTPVEISRQVFQAANIDVNSL</sequence>
<proteinExistence type="predicted"/>
<dbReference type="EMBL" id="JAZGQO010000010">
    <property type="protein sequence ID" value="KAK6175071.1"/>
    <property type="molecule type" value="Genomic_DNA"/>
</dbReference>
<gene>
    <name evidence="2" type="ORF">SNE40_013608</name>
</gene>
<dbReference type="AlphaFoldDB" id="A0AAN8JGB1"/>
<comment type="caution">
    <text evidence="2">The sequence shown here is derived from an EMBL/GenBank/DDBJ whole genome shotgun (WGS) entry which is preliminary data.</text>
</comment>
<dbReference type="PANTHER" id="PTHR46830">
    <property type="entry name" value="TRANSFERASE, PUTATIVE-RELATED"/>
    <property type="match status" value="1"/>
</dbReference>
<name>A0AAN8JGB1_PATCE</name>
<reference evidence="2 3" key="1">
    <citation type="submission" date="2024-01" db="EMBL/GenBank/DDBJ databases">
        <title>The genome of the rayed Mediterranean limpet Patella caerulea (Linnaeus, 1758).</title>
        <authorList>
            <person name="Anh-Thu Weber A."/>
            <person name="Halstead-Nussloch G."/>
        </authorList>
    </citation>
    <scope>NUCLEOTIDE SEQUENCE [LARGE SCALE GENOMIC DNA]</scope>
    <source>
        <strain evidence="2">AATW-2023a</strain>
        <tissue evidence="2">Whole specimen</tissue>
    </source>
</reference>
<protein>
    <submittedName>
        <fullName evidence="2">Uncharacterized protein</fullName>
    </submittedName>
</protein>
<feature type="transmembrane region" description="Helical" evidence="1">
    <location>
        <begin position="62"/>
        <end position="80"/>
    </location>
</feature>
<evidence type="ECO:0000256" key="1">
    <source>
        <dbReference type="SAM" id="Phobius"/>
    </source>
</evidence>
<keyword evidence="1" id="KW-0472">Membrane</keyword>
<evidence type="ECO:0000313" key="3">
    <source>
        <dbReference type="Proteomes" id="UP001347796"/>
    </source>
</evidence>